<organism evidence="2">
    <name type="scientific">Culex tarsalis</name>
    <name type="common">Encephalitis mosquito</name>
    <dbReference type="NCBI Taxonomy" id="7177"/>
    <lineage>
        <taxon>Eukaryota</taxon>
        <taxon>Metazoa</taxon>
        <taxon>Ecdysozoa</taxon>
        <taxon>Arthropoda</taxon>
        <taxon>Hexapoda</taxon>
        <taxon>Insecta</taxon>
        <taxon>Pterygota</taxon>
        <taxon>Neoptera</taxon>
        <taxon>Endopterygota</taxon>
        <taxon>Diptera</taxon>
        <taxon>Nematocera</taxon>
        <taxon>Culicoidea</taxon>
        <taxon>Culicidae</taxon>
        <taxon>Culicinae</taxon>
        <taxon>Culicini</taxon>
        <taxon>Culex</taxon>
        <taxon>Culex</taxon>
    </lineage>
</organism>
<dbReference type="InterPro" id="IPR031734">
    <property type="entry name" value="MBF2"/>
</dbReference>
<accession>A0A1Q3FRE2</accession>
<feature type="signal peptide" evidence="1">
    <location>
        <begin position="1"/>
        <end position="20"/>
    </location>
</feature>
<keyword evidence="1" id="KW-0732">Signal</keyword>
<reference evidence="2" key="1">
    <citation type="submission" date="2017-01" db="EMBL/GenBank/DDBJ databases">
        <title>A deep insight into the sialotranscriptome of adult male and female Cluex tarsalis mosquitoes.</title>
        <authorList>
            <person name="Ribeiro J.M."/>
            <person name="Moreira F."/>
            <person name="Bernard K.A."/>
            <person name="Calvo E."/>
        </authorList>
    </citation>
    <scope>NUCLEOTIDE SEQUENCE</scope>
    <source>
        <strain evidence="2">Kern County</strain>
        <tissue evidence="2">Salivary glands</tissue>
    </source>
</reference>
<evidence type="ECO:0000313" key="2">
    <source>
        <dbReference type="EMBL" id="JAV30105.1"/>
    </source>
</evidence>
<dbReference type="AlphaFoldDB" id="A0A1Q3FRE2"/>
<protein>
    <submittedName>
        <fullName evidence="2">Putative transcription activator mbf2</fullName>
    </submittedName>
</protein>
<dbReference type="PANTHER" id="PTHR37685:SF1">
    <property type="entry name" value="GEO11136P1-RELATED"/>
    <property type="match status" value="1"/>
</dbReference>
<proteinExistence type="predicted"/>
<feature type="chain" id="PRO_5012998682" evidence="1">
    <location>
        <begin position="21"/>
        <end position="118"/>
    </location>
</feature>
<evidence type="ECO:0000256" key="1">
    <source>
        <dbReference type="SAM" id="SignalP"/>
    </source>
</evidence>
<name>A0A1Q3FRE2_CULTA</name>
<dbReference type="PANTHER" id="PTHR37685">
    <property type="entry name" value="GEO11136P1-RELATED"/>
    <property type="match status" value="1"/>
</dbReference>
<dbReference type="EMBL" id="GFDL01004940">
    <property type="protein sequence ID" value="JAV30105.1"/>
    <property type="molecule type" value="Transcribed_RNA"/>
</dbReference>
<sequence>MKFLLASATLLATFSVLILADSNQWGRRVSGDRLLNRTTVVNNSLPVPIKTGVVQYLPPLGVRPPNVTYIVARDNVKTPGLGGVATLISGGINRTHATVKLSSRPNQGFNFTVEIYGR</sequence>
<dbReference type="Pfam" id="PF15868">
    <property type="entry name" value="MBF2"/>
    <property type="match status" value="1"/>
</dbReference>